<evidence type="ECO:0000256" key="7">
    <source>
        <dbReference type="ARBA" id="ARBA00022975"/>
    </source>
</evidence>
<dbReference type="PANTHER" id="PTHR48109:SF1">
    <property type="entry name" value="DIHYDROOROTATE DEHYDROGENASE (FUMARATE)"/>
    <property type="match status" value="1"/>
</dbReference>
<evidence type="ECO:0000256" key="9">
    <source>
        <dbReference type="HAMAP-Rule" id="MF_00224"/>
    </source>
</evidence>
<evidence type="ECO:0000256" key="8">
    <source>
        <dbReference type="ARBA" id="ARBA00023002"/>
    </source>
</evidence>
<dbReference type="InterPro" id="IPR024920">
    <property type="entry name" value="Dihydroorotate_DH_1"/>
</dbReference>
<evidence type="ECO:0000256" key="4">
    <source>
        <dbReference type="ARBA" id="ARBA00022490"/>
    </source>
</evidence>
<feature type="active site" description="Nucleophile" evidence="9">
    <location>
        <position position="128"/>
    </location>
</feature>
<sequence length="304" mass="32157">MVDITANIAGLKLKNPTILASGILGVTKDSLKYAVQNGAGACIIKSISREERKGHNAPNMHAIEGGFMNAVGYSNPGLEKAKEEFQNLKEVGAPVIASIIGQDADEFGYMAEKFLSDEFAAVEAVLSCPHTPGYGTLAGQGTPQATEEITKKVRSKTKLPLFIKISPESQPIGEIARAAEAAGADAITAVNTMGPGIHLDIYARKPVLHFGRGGVSGPALRPIAVRCISDIYQSVKIPIIGCGGVTTGRDAIEMFMVGASTVQIGTGVYYRGPEVFQLVCDEIKAFMEEEGFKDIKEMVGVANN</sequence>
<evidence type="ECO:0000313" key="11">
    <source>
        <dbReference type="EMBL" id="PIS42950.1"/>
    </source>
</evidence>
<dbReference type="HAMAP" id="MF_00224">
    <property type="entry name" value="DHO_dh_type1"/>
    <property type="match status" value="1"/>
</dbReference>
<keyword evidence="7 9" id="KW-0665">Pyrimidine biosynthesis</keyword>
<feature type="binding site" evidence="9">
    <location>
        <position position="21"/>
    </location>
    <ligand>
        <name>FMN</name>
        <dbReference type="ChEBI" id="CHEBI:58210"/>
    </ligand>
</feature>
<dbReference type="EC" id="1.3.-.-" evidence="9"/>
<comment type="pathway">
    <text evidence="2 9">Pyrimidine metabolism; UMP biosynthesis via de novo pathway.</text>
</comment>
<dbReference type="EMBL" id="PEXU01000011">
    <property type="protein sequence ID" value="PIS42950.1"/>
    <property type="molecule type" value="Genomic_DNA"/>
</dbReference>
<name>A0A2H0YWU2_9BACT</name>
<dbReference type="PANTHER" id="PTHR48109">
    <property type="entry name" value="DIHYDROOROTATE DEHYDROGENASE (QUINONE), MITOCHONDRIAL-RELATED"/>
    <property type="match status" value="1"/>
</dbReference>
<dbReference type="PROSITE" id="PS00912">
    <property type="entry name" value="DHODEHASE_2"/>
    <property type="match status" value="1"/>
</dbReference>
<comment type="subcellular location">
    <subcellularLocation>
        <location evidence="1 9">Cytoplasm</location>
    </subcellularLocation>
</comment>
<dbReference type="Gene3D" id="3.20.20.70">
    <property type="entry name" value="Aldolase class I"/>
    <property type="match status" value="1"/>
</dbReference>
<feature type="binding site" evidence="9">
    <location>
        <position position="217"/>
    </location>
    <ligand>
        <name>FMN</name>
        <dbReference type="ChEBI" id="CHEBI:58210"/>
    </ligand>
</feature>
<dbReference type="InterPro" id="IPR012135">
    <property type="entry name" value="Dihydroorotate_DH_1_2"/>
</dbReference>
<evidence type="ECO:0000256" key="6">
    <source>
        <dbReference type="ARBA" id="ARBA00022643"/>
    </source>
</evidence>
<dbReference type="GO" id="GO:0005737">
    <property type="term" value="C:cytoplasm"/>
    <property type="evidence" value="ECO:0007669"/>
    <property type="project" value="UniProtKB-SubCell"/>
</dbReference>
<dbReference type="GO" id="GO:0006207">
    <property type="term" value="P:'de novo' pyrimidine nucleobase biosynthetic process"/>
    <property type="evidence" value="ECO:0007669"/>
    <property type="project" value="InterPro"/>
</dbReference>
<dbReference type="FunFam" id="3.20.20.70:FF:000027">
    <property type="entry name" value="Dihydropyrimidine dehydrogenase [NADP(+)]"/>
    <property type="match status" value="1"/>
</dbReference>
<comment type="caution">
    <text evidence="9">Lacks conserved residue(s) required for the propagation of feature annotation.</text>
</comment>
<dbReference type="Pfam" id="PF01180">
    <property type="entry name" value="DHO_dh"/>
    <property type="match status" value="1"/>
</dbReference>
<feature type="binding site" evidence="9">
    <location>
        <begin position="45"/>
        <end position="46"/>
    </location>
    <ligand>
        <name>FMN</name>
        <dbReference type="ChEBI" id="CHEBI:58210"/>
    </ligand>
</feature>
<keyword evidence="5 9" id="KW-0285">Flavoprotein</keyword>
<organism evidence="11 12">
    <name type="scientific">Candidatus Kerfeldbacteria bacterium CG08_land_8_20_14_0_20_40_16</name>
    <dbReference type="NCBI Taxonomy" id="2014244"/>
    <lineage>
        <taxon>Bacteria</taxon>
        <taxon>Candidatus Kerfeldiibacteriota</taxon>
    </lineage>
</organism>
<comment type="cofactor">
    <cofactor evidence="9">
        <name>FMN</name>
        <dbReference type="ChEBI" id="CHEBI:58210"/>
    </cofactor>
    <text evidence="9">Binds 1 FMN per subunit.</text>
</comment>
<dbReference type="AlphaFoldDB" id="A0A2H0YWU2"/>
<dbReference type="InterPro" id="IPR005720">
    <property type="entry name" value="Dihydroorotate_DH_cat"/>
</dbReference>
<gene>
    <name evidence="9" type="primary">pyrD</name>
    <name evidence="11" type="ORF">COT24_00950</name>
</gene>
<dbReference type="InterPro" id="IPR050074">
    <property type="entry name" value="DHO_dehydrogenase"/>
</dbReference>
<comment type="function">
    <text evidence="9">Catalyzes the conversion of dihydroorotate to orotate.</text>
</comment>
<reference evidence="11 12" key="1">
    <citation type="submission" date="2017-09" db="EMBL/GenBank/DDBJ databases">
        <title>Depth-based differentiation of microbial function through sediment-hosted aquifers and enrichment of novel symbionts in the deep terrestrial subsurface.</title>
        <authorList>
            <person name="Probst A.J."/>
            <person name="Ladd B."/>
            <person name="Jarett J.K."/>
            <person name="Geller-Mcgrath D.E."/>
            <person name="Sieber C.M."/>
            <person name="Emerson J.B."/>
            <person name="Anantharaman K."/>
            <person name="Thomas B.C."/>
            <person name="Malmstrom R."/>
            <person name="Stieglmeier M."/>
            <person name="Klingl A."/>
            <person name="Woyke T."/>
            <person name="Ryan C.M."/>
            <person name="Banfield J.F."/>
        </authorList>
    </citation>
    <scope>NUCLEOTIDE SEQUENCE [LARGE SCALE GENOMIC DNA]</scope>
    <source>
        <strain evidence="11">CG08_land_8_20_14_0_20_40_16</strain>
    </source>
</reference>
<protein>
    <recommendedName>
        <fullName evidence="9">Dihydroorotate dehydrogenase</fullName>
        <shortName evidence="9">DHOD</shortName>
        <shortName evidence="9">DHODase</shortName>
        <shortName evidence="9">DHOdehase</shortName>
        <ecNumber evidence="9">1.3.-.-</ecNumber>
    </recommendedName>
</protein>
<feature type="binding site" evidence="9">
    <location>
        <begin position="243"/>
        <end position="244"/>
    </location>
    <ligand>
        <name>FMN</name>
        <dbReference type="ChEBI" id="CHEBI:58210"/>
    </ligand>
</feature>
<feature type="binding site" evidence="9">
    <location>
        <begin position="265"/>
        <end position="266"/>
    </location>
    <ligand>
        <name>FMN</name>
        <dbReference type="ChEBI" id="CHEBI:58210"/>
    </ligand>
</feature>
<feature type="binding site" evidence="9">
    <location>
        <begin position="191"/>
        <end position="192"/>
    </location>
    <ligand>
        <name>substrate</name>
    </ligand>
</feature>
<keyword evidence="8 9" id="KW-0560">Oxidoreductase</keyword>
<dbReference type="InterPro" id="IPR013785">
    <property type="entry name" value="Aldolase_TIM"/>
</dbReference>
<dbReference type="Proteomes" id="UP000231542">
    <property type="component" value="Unassembled WGS sequence"/>
</dbReference>
<dbReference type="GO" id="GO:0044205">
    <property type="term" value="P:'de novo' UMP biosynthetic process"/>
    <property type="evidence" value="ECO:0007669"/>
    <property type="project" value="UniProtKB-UniRule"/>
</dbReference>
<evidence type="ECO:0000256" key="1">
    <source>
        <dbReference type="ARBA" id="ARBA00004496"/>
    </source>
</evidence>
<evidence type="ECO:0000256" key="2">
    <source>
        <dbReference type="ARBA" id="ARBA00004725"/>
    </source>
</evidence>
<evidence type="ECO:0000256" key="3">
    <source>
        <dbReference type="ARBA" id="ARBA00008008"/>
    </source>
</evidence>
<feature type="domain" description="Dihydroorotate dehydrogenase catalytic" evidence="10">
    <location>
        <begin position="5"/>
        <end position="287"/>
    </location>
</feature>
<dbReference type="InterPro" id="IPR033888">
    <property type="entry name" value="DHOD_1B"/>
</dbReference>
<evidence type="ECO:0000259" key="10">
    <source>
        <dbReference type="Pfam" id="PF01180"/>
    </source>
</evidence>
<feature type="binding site" evidence="9">
    <location>
        <position position="190"/>
    </location>
    <ligand>
        <name>FMN</name>
        <dbReference type="ChEBI" id="CHEBI:58210"/>
    </ligand>
</feature>
<dbReference type="CDD" id="cd04740">
    <property type="entry name" value="DHOD_1B_like"/>
    <property type="match status" value="1"/>
</dbReference>
<dbReference type="NCBIfam" id="NF005574">
    <property type="entry name" value="PRK07259.1"/>
    <property type="match status" value="1"/>
</dbReference>
<keyword evidence="6 9" id="KW-0288">FMN</keyword>
<dbReference type="SUPFAM" id="SSF51395">
    <property type="entry name" value="FMN-linked oxidoreductases"/>
    <property type="match status" value="1"/>
</dbReference>
<evidence type="ECO:0000313" key="12">
    <source>
        <dbReference type="Proteomes" id="UP000231542"/>
    </source>
</evidence>
<dbReference type="NCBIfam" id="TIGR01037">
    <property type="entry name" value="pyrD_sub1_fam"/>
    <property type="match status" value="1"/>
</dbReference>
<proteinExistence type="inferred from homology"/>
<dbReference type="GO" id="GO:0004152">
    <property type="term" value="F:dihydroorotate dehydrogenase activity"/>
    <property type="evidence" value="ECO:0007669"/>
    <property type="project" value="UniProtKB-UniRule"/>
</dbReference>
<comment type="catalytic activity">
    <reaction evidence="9">
        <text>(S)-dihydroorotate + A = orotate + AH2</text>
        <dbReference type="Rhea" id="RHEA:18073"/>
        <dbReference type="ChEBI" id="CHEBI:13193"/>
        <dbReference type="ChEBI" id="CHEBI:17499"/>
        <dbReference type="ChEBI" id="CHEBI:30839"/>
        <dbReference type="ChEBI" id="CHEBI:30864"/>
    </reaction>
</comment>
<feature type="binding site" evidence="9">
    <location>
        <position position="45"/>
    </location>
    <ligand>
        <name>substrate</name>
    </ligand>
</feature>
<accession>A0A2H0YWU2</accession>
<dbReference type="InterPro" id="IPR001295">
    <property type="entry name" value="Dihydroorotate_DH_CS"/>
</dbReference>
<evidence type="ECO:0000256" key="5">
    <source>
        <dbReference type="ARBA" id="ARBA00022630"/>
    </source>
</evidence>
<keyword evidence="4 9" id="KW-0963">Cytoplasm</keyword>
<dbReference type="UniPathway" id="UPA00070"/>
<comment type="caution">
    <text evidence="11">The sequence shown here is derived from an EMBL/GenBank/DDBJ whole genome shotgun (WGS) entry which is preliminary data.</text>
</comment>
<dbReference type="InterPro" id="IPR049622">
    <property type="entry name" value="Dihydroorotate_DH_I"/>
</dbReference>
<comment type="similarity">
    <text evidence="3 9">Belongs to the dihydroorotate dehydrogenase family. Type 1 subfamily.</text>
</comment>
<feature type="binding site" evidence="9">
    <location>
        <position position="164"/>
    </location>
    <ligand>
        <name>FMN</name>
        <dbReference type="ChEBI" id="CHEBI:58210"/>
    </ligand>
</feature>
<dbReference type="PIRSF" id="PIRSF000164">
    <property type="entry name" value="DHO_oxidase"/>
    <property type="match status" value="1"/>
</dbReference>